<dbReference type="SMART" id="SM00327">
    <property type="entry name" value="VWA"/>
    <property type="match status" value="1"/>
</dbReference>
<accession>A0A9X0DB94</accession>
<dbReference type="InterPro" id="IPR036465">
    <property type="entry name" value="vWFA_dom_sf"/>
</dbReference>
<dbReference type="CDD" id="cd01450">
    <property type="entry name" value="vWFA_subfamily_ECM"/>
    <property type="match status" value="1"/>
</dbReference>
<dbReference type="Gene3D" id="3.40.50.410">
    <property type="entry name" value="von Willebrand factor, type A domain"/>
    <property type="match status" value="2"/>
</dbReference>
<dbReference type="Proteomes" id="UP001163046">
    <property type="component" value="Unassembled WGS sequence"/>
</dbReference>
<dbReference type="SUPFAM" id="SSF53300">
    <property type="entry name" value="vWA-like"/>
    <property type="match status" value="1"/>
</dbReference>
<organism evidence="2 3">
    <name type="scientific">Desmophyllum pertusum</name>
    <dbReference type="NCBI Taxonomy" id="174260"/>
    <lineage>
        <taxon>Eukaryota</taxon>
        <taxon>Metazoa</taxon>
        <taxon>Cnidaria</taxon>
        <taxon>Anthozoa</taxon>
        <taxon>Hexacorallia</taxon>
        <taxon>Scleractinia</taxon>
        <taxon>Caryophylliina</taxon>
        <taxon>Caryophylliidae</taxon>
        <taxon>Desmophyllum</taxon>
    </lineage>
</organism>
<comment type="caution">
    <text evidence="2">The sequence shown here is derived from an EMBL/GenBank/DDBJ whole genome shotgun (WGS) entry which is preliminary data.</text>
</comment>
<dbReference type="Pfam" id="PF00092">
    <property type="entry name" value="VWA"/>
    <property type="match status" value="2"/>
</dbReference>
<dbReference type="PANTHER" id="PTHR24020:SF20">
    <property type="entry name" value="PH DOMAIN-CONTAINING PROTEIN"/>
    <property type="match status" value="1"/>
</dbReference>
<dbReference type="PROSITE" id="PS50234">
    <property type="entry name" value="VWFA"/>
    <property type="match status" value="1"/>
</dbReference>
<evidence type="ECO:0000259" key="1">
    <source>
        <dbReference type="PROSITE" id="PS50234"/>
    </source>
</evidence>
<dbReference type="EMBL" id="MU825398">
    <property type="protein sequence ID" value="KAJ7393311.1"/>
    <property type="molecule type" value="Genomic_DNA"/>
</dbReference>
<protein>
    <recommendedName>
        <fullName evidence="1">VWFA domain-containing protein</fullName>
    </recommendedName>
</protein>
<gene>
    <name evidence="2" type="ORF">OS493_006281</name>
</gene>
<dbReference type="InterPro" id="IPR050525">
    <property type="entry name" value="ECM_Assembly_Org"/>
</dbReference>
<reference evidence="2" key="1">
    <citation type="submission" date="2023-01" db="EMBL/GenBank/DDBJ databases">
        <title>Genome assembly of the deep-sea coral Lophelia pertusa.</title>
        <authorList>
            <person name="Herrera S."/>
            <person name="Cordes E."/>
        </authorList>
    </citation>
    <scope>NUCLEOTIDE SEQUENCE</scope>
    <source>
        <strain evidence="2">USNM1676648</strain>
        <tissue evidence="2">Polyp</tissue>
    </source>
</reference>
<keyword evidence="3" id="KW-1185">Reference proteome</keyword>
<feature type="domain" description="VWFA" evidence="1">
    <location>
        <begin position="11"/>
        <end position="162"/>
    </location>
</feature>
<dbReference type="AlphaFoldDB" id="A0A9X0DB94"/>
<dbReference type="InterPro" id="IPR002035">
    <property type="entry name" value="VWF_A"/>
</dbReference>
<evidence type="ECO:0000313" key="2">
    <source>
        <dbReference type="EMBL" id="KAJ7393311.1"/>
    </source>
</evidence>
<dbReference type="PANTHER" id="PTHR24020">
    <property type="entry name" value="COLLAGEN ALPHA"/>
    <property type="match status" value="1"/>
</dbReference>
<dbReference type="OrthoDB" id="5977106at2759"/>
<evidence type="ECO:0000313" key="3">
    <source>
        <dbReference type="Proteomes" id="UP001163046"/>
    </source>
</evidence>
<sequence length="172" mass="19264">MLGCGRNVVVDLGFALDGSNSIDSNEYRLTKDFVKDIIRSFSISEQGTHVGLLEYASEASIKVYFDDYDDTNELLMFVEGLTQARAARWKNCLFSSRMGTNTDRDEDLTQYTRQIKNRGIRTIAVGVGSDTNATELATIASSENNVFRLDEFEELKLIIKDLTPIECQGDLP</sequence>
<proteinExistence type="predicted"/>
<name>A0A9X0DB94_9CNID</name>